<feature type="transmembrane region" description="Helical" evidence="2">
    <location>
        <begin position="141"/>
        <end position="162"/>
    </location>
</feature>
<keyword evidence="2" id="KW-0812">Transmembrane</keyword>
<protein>
    <submittedName>
        <fullName evidence="3">Uncharacterized protein</fullName>
    </submittedName>
</protein>
<evidence type="ECO:0000256" key="2">
    <source>
        <dbReference type="SAM" id="Phobius"/>
    </source>
</evidence>
<dbReference type="Proteomes" id="UP000317043">
    <property type="component" value="Unassembled WGS sequence"/>
</dbReference>
<evidence type="ECO:0000256" key="1">
    <source>
        <dbReference type="SAM" id="MobiDB-lite"/>
    </source>
</evidence>
<evidence type="ECO:0000313" key="4">
    <source>
        <dbReference type="Proteomes" id="UP000317043"/>
    </source>
</evidence>
<feature type="compositionally biased region" description="Low complexity" evidence="1">
    <location>
        <begin position="17"/>
        <end position="49"/>
    </location>
</feature>
<keyword evidence="4" id="KW-1185">Reference proteome</keyword>
<feature type="region of interest" description="Disordered" evidence="1">
    <location>
        <begin position="1"/>
        <end position="49"/>
    </location>
</feature>
<gene>
    <name evidence="3" type="ORF">FB566_2668</name>
</gene>
<dbReference type="InParanoid" id="A0A543AX20"/>
<feature type="transmembrane region" description="Helical" evidence="2">
    <location>
        <begin position="87"/>
        <end position="106"/>
    </location>
</feature>
<dbReference type="EMBL" id="VFOW01000001">
    <property type="protein sequence ID" value="TQL77118.1"/>
    <property type="molecule type" value="Genomic_DNA"/>
</dbReference>
<dbReference type="AlphaFoldDB" id="A0A543AX20"/>
<sequence length="205" mass="20983">MRDMTDPSPQQQPGYPSAEQHAYAQQQQAAYAAQQQAAQQQSGYQPAPAASPLATKLPMNMMSLGLAGGGLAGLLLSQIIAGENLSGNLLSLPTAVVLLAGAALTTGEKFRNFFRAGTAGLTVLVAGGTIGSLISSGTQEAKTIIGLLLLLAGIGLLTAATFTMGESNQQAATPAAQPTGTMPQVQHPQATQQYPGQQPQQGGWQ</sequence>
<feature type="transmembrane region" description="Helical" evidence="2">
    <location>
        <begin position="61"/>
        <end position="81"/>
    </location>
</feature>
<name>A0A543AX20_9ACTN</name>
<reference evidence="3 4" key="1">
    <citation type="submission" date="2019-06" db="EMBL/GenBank/DDBJ databases">
        <title>Sequencing the genomes of 1000 actinobacteria strains.</title>
        <authorList>
            <person name="Klenk H.-P."/>
        </authorList>
    </citation>
    <scope>NUCLEOTIDE SEQUENCE [LARGE SCALE GENOMIC DNA]</scope>
    <source>
        <strain evidence="3 4">DSM 45928</strain>
    </source>
</reference>
<proteinExistence type="predicted"/>
<feature type="transmembrane region" description="Helical" evidence="2">
    <location>
        <begin position="113"/>
        <end position="135"/>
    </location>
</feature>
<accession>A0A543AX20</accession>
<comment type="caution">
    <text evidence="3">The sequence shown here is derived from an EMBL/GenBank/DDBJ whole genome shotgun (WGS) entry which is preliminary data.</text>
</comment>
<keyword evidence="2" id="KW-1133">Transmembrane helix</keyword>
<keyword evidence="2" id="KW-0472">Membrane</keyword>
<organism evidence="3 4">
    <name type="scientific">Stackebrandtia endophytica</name>
    <dbReference type="NCBI Taxonomy" id="1496996"/>
    <lineage>
        <taxon>Bacteria</taxon>
        <taxon>Bacillati</taxon>
        <taxon>Actinomycetota</taxon>
        <taxon>Actinomycetes</taxon>
        <taxon>Glycomycetales</taxon>
        <taxon>Glycomycetaceae</taxon>
        <taxon>Stackebrandtia</taxon>
    </lineage>
</organism>
<feature type="region of interest" description="Disordered" evidence="1">
    <location>
        <begin position="169"/>
        <end position="205"/>
    </location>
</feature>
<evidence type="ECO:0000313" key="3">
    <source>
        <dbReference type="EMBL" id="TQL77118.1"/>
    </source>
</evidence>